<protein>
    <submittedName>
        <fullName evidence="1">Uncharacterized protein</fullName>
    </submittedName>
</protein>
<evidence type="ECO:0000313" key="1">
    <source>
        <dbReference type="EMBL" id="ATC83224.1"/>
    </source>
</evidence>
<organism evidence="1 2">
    <name type="scientific">Pseudoalteromonas agarivorans DSM 14585</name>
    <dbReference type="NCBI Taxonomy" id="1312369"/>
    <lineage>
        <taxon>Bacteria</taxon>
        <taxon>Pseudomonadati</taxon>
        <taxon>Pseudomonadota</taxon>
        <taxon>Gammaproteobacteria</taxon>
        <taxon>Alteromonadales</taxon>
        <taxon>Pseudoalteromonadaceae</taxon>
        <taxon>Pseudoalteromonas</taxon>
    </lineage>
</organism>
<evidence type="ECO:0000313" key="2">
    <source>
        <dbReference type="Proteomes" id="UP000217277"/>
    </source>
</evidence>
<keyword evidence="2" id="KW-1185">Reference proteome</keyword>
<name>A0ACA8DYU9_9GAMM</name>
<gene>
    <name evidence="1" type="ORF">PAGA_a3024</name>
</gene>
<sequence length="359" mass="40875">MKGSLYSVSDKAMFDAVNQSKLKNSEIKDLFLSRGIIISDSTKREKLAKYFSLFPHSYGDYKTLAGILGTNTRREKNTSTTISRHIEKEVIETAAAELVAEIEHHGATCTIEKSDSNGINIKVQYREFDYSNSEFKQVTNKEAVISIEDNESDLVIRHPSNKTVEEWKALYITKLETELEEEVVASNINLTHISNHTLITKFFTELINGITGFKLVDVTDVYVYHPIEETELVSSDDSETEEQGDIELGTHISKASLKGQNVLKSEELMELYEKGFYISKIVWRSKLDSKIDDDLFEFEAQFSDAELKDYFSYLVRGFYTYKGAGEYQKARKALSSSQERNLTQKVELAAHEALKKVTE</sequence>
<dbReference type="Proteomes" id="UP000217277">
    <property type="component" value="Chromosome I"/>
</dbReference>
<reference evidence="1" key="1">
    <citation type="submission" date="2015-03" db="EMBL/GenBank/DDBJ databases">
        <authorList>
            <person name="Xie B.-B."/>
            <person name="Rong J.-C."/>
            <person name="Qin Q.-L."/>
            <person name="Zhang Y.-Z."/>
        </authorList>
    </citation>
    <scope>NUCLEOTIDE SEQUENCE</scope>
    <source>
        <strain evidence="1">DSM 14585</strain>
    </source>
</reference>
<accession>A0ACA8DYU9</accession>
<dbReference type="EMBL" id="CP011011">
    <property type="protein sequence ID" value="ATC83224.1"/>
    <property type="molecule type" value="Genomic_DNA"/>
</dbReference>
<proteinExistence type="predicted"/>